<accession>A0A0D0ASX3</accession>
<proteinExistence type="predicted"/>
<reference evidence="2" key="2">
    <citation type="submission" date="2015-01" db="EMBL/GenBank/DDBJ databases">
        <title>Evolutionary Origins and Diversification of the Mycorrhizal Mutualists.</title>
        <authorList>
            <consortium name="DOE Joint Genome Institute"/>
            <consortium name="Mycorrhizal Genomics Consortium"/>
            <person name="Kohler A."/>
            <person name="Kuo A."/>
            <person name="Nagy L.G."/>
            <person name="Floudas D."/>
            <person name="Copeland A."/>
            <person name="Barry K.W."/>
            <person name="Cichocki N."/>
            <person name="Veneault-Fourrey C."/>
            <person name="LaButti K."/>
            <person name="Lindquist E.A."/>
            <person name="Lipzen A."/>
            <person name="Lundell T."/>
            <person name="Morin E."/>
            <person name="Murat C."/>
            <person name="Riley R."/>
            <person name="Ohm R."/>
            <person name="Sun H."/>
            <person name="Tunlid A."/>
            <person name="Henrissat B."/>
            <person name="Grigoriev I.V."/>
            <person name="Hibbett D.S."/>
            <person name="Martin F."/>
        </authorList>
    </citation>
    <scope>NUCLEOTIDE SEQUENCE [LARGE SCALE GENOMIC DNA]</scope>
    <source>
        <strain evidence="2">UH-Slu-Lm8-n1</strain>
    </source>
</reference>
<reference evidence="1 2" key="1">
    <citation type="submission" date="2014-04" db="EMBL/GenBank/DDBJ databases">
        <authorList>
            <consortium name="DOE Joint Genome Institute"/>
            <person name="Kuo A."/>
            <person name="Ruytinx J."/>
            <person name="Rineau F."/>
            <person name="Colpaert J."/>
            <person name="Kohler A."/>
            <person name="Nagy L.G."/>
            <person name="Floudas D."/>
            <person name="Copeland A."/>
            <person name="Barry K.W."/>
            <person name="Cichocki N."/>
            <person name="Veneault-Fourrey C."/>
            <person name="LaButti K."/>
            <person name="Lindquist E.A."/>
            <person name="Lipzen A."/>
            <person name="Lundell T."/>
            <person name="Morin E."/>
            <person name="Murat C."/>
            <person name="Sun H."/>
            <person name="Tunlid A."/>
            <person name="Henrissat B."/>
            <person name="Grigoriev I.V."/>
            <person name="Hibbett D.S."/>
            <person name="Martin F."/>
            <person name="Nordberg H.P."/>
            <person name="Cantor M.N."/>
            <person name="Hua S.X."/>
        </authorList>
    </citation>
    <scope>NUCLEOTIDE SEQUENCE [LARGE SCALE GENOMIC DNA]</scope>
    <source>
        <strain evidence="1 2">UH-Slu-Lm8-n1</strain>
    </source>
</reference>
<name>A0A0D0ASX3_9AGAM</name>
<dbReference type="EMBL" id="KN835673">
    <property type="protein sequence ID" value="KIK35028.1"/>
    <property type="molecule type" value="Genomic_DNA"/>
</dbReference>
<dbReference type="STRING" id="930992.A0A0D0ASX3"/>
<dbReference type="InParanoid" id="A0A0D0ASX3"/>
<protein>
    <submittedName>
        <fullName evidence="1">Uncharacterized protein</fullName>
    </submittedName>
</protein>
<evidence type="ECO:0000313" key="2">
    <source>
        <dbReference type="Proteomes" id="UP000054485"/>
    </source>
</evidence>
<gene>
    <name evidence="1" type="ORF">CY34DRAFT_96866</name>
</gene>
<dbReference type="HOGENOM" id="CLU_2564817_0_0_1"/>
<evidence type="ECO:0000313" key="1">
    <source>
        <dbReference type="EMBL" id="KIK35028.1"/>
    </source>
</evidence>
<organism evidence="1 2">
    <name type="scientific">Suillus luteus UH-Slu-Lm8-n1</name>
    <dbReference type="NCBI Taxonomy" id="930992"/>
    <lineage>
        <taxon>Eukaryota</taxon>
        <taxon>Fungi</taxon>
        <taxon>Dikarya</taxon>
        <taxon>Basidiomycota</taxon>
        <taxon>Agaricomycotina</taxon>
        <taxon>Agaricomycetes</taxon>
        <taxon>Agaricomycetidae</taxon>
        <taxon>Boletales</taxon>
        <taxon>Suillineae</taxon>
        <taxon>Suillaceae</taxon>
        <taxon>Suillus</taxon>
    </lineage>
</organism>
<dbReference type="OrthoDB" id="2649488at2759"/>
<sequence length="82" mass="9316">EAALSNHLNINNPHFDIVLFSYKFGKAHYPLTKTKFIARLAHTAKDTSLNPLQGHTIRIGATLEYLLQNISFEVIKTMHIVQ</sequence>
<dbReference type="Proteomes" id="UP000054485">
    <property type="component" value="Unassembled WGS sequence"/>
</dbReference>
<dbReference type="AlphaFoldDB" id="A0A0D0ASX3"/>
<feature type="non-terminal residue" evidence="1">
    <location>
        <position position="1"/>
    </location>
</feature>
<keyword evidence="2" id="KW-1185">Reference proteome</keyword>